<proteinExistence type="predicted"/>
<reference evidence="1" key="1">
    <citation type="submission" date="2014-09" db="EMBL/GenBank/DDBJ databases">
        <authorList>
            <person name="Magalhaes I.L.F."/>
            <person name="Oliveira U."/>
            <person name="Santos F.R."/>
            <person name="Vidigal T.H.D.A."/>
            <person name="Brescovit A.D."/>
            <person name="Santos A.J."/>
        </authorList>
    </citation>
    <scope>NUCLEOTIDE SEQUENCE</scope>
    <source>
        <tissue evidence="1">Shoot tissue taken approximately 20 cm above the soil surface</tissue>
    </source>
</reference>
<dbReference type="AlphaFoldDB" id="A0A0A9HFT0"/>
<dbReference type="EMBL" id="GBRH01163252">
    <property type="protein sequence ID" value="JAE34644.1"/>
    <property type="molecule type" value="Transcribed_RNA"/>
</dbReference>
<evidence type="ECO:0000313" key="1">
    <source>
        <dbReference type="EMBL" id="JAE34644.1"/>
    </source>
</evidence>
<protein>
    <submittedName>
        <fullName evidence="1">Uncharacterized protein</fullName>
    </submittedName>
</protein>
<sequence length="53" mass="6096">MPPKVRKMPKSTIIFDTASYPLSQKTFPPHIPNSKFELQNKANCNIKKEYSNS</sequence>
<accession>A0A0A9HFT0</accession>
<name>A0A0A9HFT0_ARUDO</name>
<reference evidence="1" key="2">
    <citation type="journal article" date="2015" name="Data Brief">
        <title>Shoot transcriptome of the giant reed, Arundo donax.</title>
        <authorList>
            <person name="Barrero R.A."/>
            <person name="Guerrero F.D."/>
            <person name="Moolhuijzen P."/>
            <person name="Goolsby J.A."/>
            <person name="Tidwell J."/>
            <person name="Bellgard S.E."/>
            <person name="Bellgard M.I."/>
        </authorList>
    </citation>
    <scope>NUCLEOTIDE SEQUENCE</scope>
    <source>
        <tissue evidence="1">Shoot tissue taken approximately 20 cm above the soil surface</tissue>
    </source>
</reference>
<organism evidence="1">
    <name type="scientific">Arundo donax</name>
    <name type="common">Giant reed</name>
    <name type="synonym">Donax arundinaceus</name>
    <dbReference type="NCBI Taxonomy" id="35708"/>
    <lineage>
        <taxon>Eukaryota</taxon>
        <taxon>Viridiplantae</taxon>
        <taxon>Streptophyta</taxon>
        <taxon>Embryophyta</taxon>
        <taxon>Tracheophyta</taxon>
        <taxon>Spermatophyta</taxon>
        <taxon>Magnoliopsida</taxon>
        <taxon>Liliopsida</taxon>
        <taxon>Poales</taxon>
        <taxon>Poaceae</taxon>
        <taxon>PACMAD clade</taxon>
        <taxon>Arundinoideae</taxon>
        <taxon>Arundineae</taxon>
        <taxon>Arundo</taxon>
    </lineage>
</organism>